<dbReference type="KEGG" id="xla:443708"/>
<keyword evidence="6" id="KW-1185">Reference proteome</keyword>
<dbReference type="PROSITE" id="PS50002">
    <property type="entry name" value="SH3"/>
    <property type="match status" value="1"/>
</dbReference>
<name>A0A8J0UQF2_XENLA</name>
<evidence type="ECO:0000259" key="4">
    <source>
        <dbReference type="PROSITE" id="PS50002"/>
    </source>
</evidence>
<keyword evidence="1 2" id="KW-0728">SH3 domain</keyword>
<dbReference type="InterPro" id="IPR027267">
    <property type="entry name" value="AH/BAR_dom_sf"/>
</dbReference>
<dbReference type="GeneID" id="443708"/>
<feature type="domain" description="DH" evidence="5">
    <location>
        <begin position="207"/>
        <end position="389"/>
    </location>
</feature>
<dbReference type="Pfam" id="PF07653">
    <property type="entry name" value="SH3_2"/>
    <property type="match status" value="1"/>
</dbReference>
<evidence type="ECO:0000313" key="8">
    <source>
        <dbReference type="Xenbase" id="XB-GENE-988768"/>
    </source>
</evidence>
<dbReference type="Gene3D" id="1.20.1270.60">
    <property type="entry name" value="Arfaptin homology (AH) domain/BAR domain"/>
    <property type="match status" value="1"/>
</dbReference>
<evidence type="ECO:0000313" key="7">
    <source>
        <dbReference type="RefSeq" id="XP_018107676.1"/>
    </source>
</evidence>
<evidence type="ECO:0000313" key="6">
    <source>
        <dbReference type="Proteomes" id="UP000186698"/>
    </source>
</evidence>
<dbReference type="InterPro" id="IPR035636">
    <property type="entry name" value="ARHGEF37_SH3_2"/>
</dbReference>
<dbReference type="InterPro" id="IPR051492">
    <property type="entry name" value="Dynamin-Rho_GEF"/>
</dbReference>
<sequence length="860" mass="98329">MAATRKLSIQQATTQFRPFGKETSSTKDLHPSTNPATSNVKPSILRLQKQLSLSNFYIDVAHQGSHAGKAEESHMRMDSRTFCKNSVLHNGANENLHPSLGNLPAGSSTQNENSTTNINLTSTQESSHSHIQDDAEHIYETLPFYAMTDCTDGIYEDPDSLRDEETPPPDYKYPISFPKGNNTANIALIASEDSNIIYDDAEGLGTTMLPEVDELIQSEEHYVEQLNYLTSTIRPKLEKINGVDVRTLFCNVDEILQVAKLFLADLKNMECNGQYHLKQIGELFLNFSTDMQNTYSTYCWEYQRSLSLLEQYKESEIYLHIKELLHSGLSKPKCSDISFILVMPVQRITKYPLLLLSILKNCPPNGEEHVAIQNAYSAMQEVNQNINEYKRCKEAGSKYHRLKQQTLMEKVSSLSTGTISKKYKRLSHRIMYEAGIIPKREDKEFDGLVEHFQILESAVKTLKHNFASYVKNLEEFSAVQLDFYSLEVPDFSVFELQNFSQKLFPEYNRRLDLLVWQPLIKLLQCLKGPKNLIRKRMDKLLDYENLESKLQETGGKMTYEEEDIKNAYFGFHSRLLSELPQCIAFSYQLLFQLLRSFIGLQKELAQEGWRAAESLASQTPDCKLPEVDFRKQAEDMISNSLAQLTELTKKFEQQMPSPEVQDHDPAIVLQVQKLIKRHGHQKEIYQVMSNINGSRDMDLTLHRFEVVAVLQKSDTKGNTYRWLVDTAGGTRGFVTCNKLQPYQSLHTPKPSQNFLYPNETVEKRRHSLNPLERPQSIYSESQNMTPVFQIIAGYGFTARSDYEASLIAGEPVTVLEPHDKKGSTEWSLVEVRGQRGYVPSSYLLRVPVQNTYGFVVPTLK</sequence>
<evidence type="ECO:0000256" key="3">
    <source>
        <dbReference type="SAM" id="MobiDB-lite"/>
    </source>
</evidence>
<dbReference type="SUPFAM" id="SSF48065">
    <property type="entry name" value="DBL homology domain (DH-domain)"/>
    <property type="match status" value="1"/>
</dbReference>
<dbReference type="Xenbase" id="XB-GENE-988768">
    <property type="gene designation" value="arhgef37.L"/>
</dbReference>
<dbReference type="SMART" id="SM00325">
    <property type="entry name" value="RhoGEF"/>
    <property type="match status" value="1"/>
</dbReference>
<organism evidence="6 7">
    <name type="scientific">Xenopus laevis</name>
    <name type="common">African clawed frog</name>
    <dbReference type="NCBI Taxonomy" id="8355"/>
    <lineage>
        <taxon>Eukaryota</taxon>
        <taxon>Metazoa</taxon>
        <taxon>Chordata</taxon>
        <taxon>Craniata</taxon>
        <taxon>Vertebrata</taxon>
        <taxon>Euteleostomi</taxon>
        <taxon>Amphibia</taxon>
        <taxon>Batrachia</taxon>
        <taxon>Anura</taxon>
        <taxon>Pipoidea</taxon>
        <taxon>Pipidae</taxon>
        <taxon>Xenopodinae</taxon>
        <taxon>Xenopus</taxon>
        <taxon>Xenopus</taxon>
    </lineage>
</organism>
<dbReference type="Gene3D" id="1.20.900.10">
    <property type="entry name" value="Dbl homology (DH) domain"/>
    <property type="match status" value="1"/>
</dbReference>
<dbReference type="PANTHER" id="PTHR22834:SF9">
    <property type="entry name" value="RHO GUANINE NUCLEOTIDE EXCHANGE FACTOR 37"/>
    <property type="match status" value="1"/>
</dbReference>
<dbReference type="AGR" id="Xenbase:XB-GENE-988768"/>
<dbReference type="SUPFAM" id="SSF50044">
    <property type="entry name" value="SH3-domain"/>
    <property type="match status" value="2"/>
</dbReference>
<dbReference type="OrthoDB" id="6244550at2759"/>
<dbReference type="AlphaFoldDB" id="A0A8J0UQF2"/>
<feature type="compositionally biased region" description="Polar residues" evidence="3">
    <location>
        <begin position="7"/>
        <end position="16"/>
    </location>
</feature>
<dbReference type="RefSeq" id="XP_018107676.1">
    <property type="nucleotide sequence ID" value="XM_018252187.1"/>
</dbReference>
<dbReference type="PANTHER" id="PTHR22834">
    <property type="entry name" value="NUCLEAR FUSION PROTEIN FUS2"/>
    <property type="match status" value="1"/>
</dbReference>
<dbReference type="FunFam" id="2.30.30.40:FF:000174">
    <property type="entry name" value="rho guanine nucleotide exchange factor 37"/>
    <property type="match status" value="1"/>
</dbReference>
<dbReference type="InterPro" id="IPR036028">
    <property type="entry name" value="SH3-like_dom_sf"/>
</dbReference>
<protein>
    <submittedName>
        <fullName evidence="7">Rho guanine nucleotide exchange factor 37 isoform X1</fullName>
    </submittedName>
</protein>
<dbReference type="SUPFAM" id="SSF103657">
    <property type="entry name" value="BAR/IMD domain-like"/>
    <property type="match status" value="1"/>
</dbReference>
<dbReference type="CDD" id="cd11941">
    <property type="entry name" value="SH3_ARHGEF37_C2"/>
    <property type="match status" value="1"/>
</dbReference>
<accession>A0A8J0UQF2</accession>
<dbReference type="Pfam" id="PF00018">
    <property type="entry name" value="SH3_1"/>
    <property type="match status" value="1"/>
</dbReference>
<dbReference type="GO" id="GO:0005085">
    <property type="term" value="F:guanyl-nucleotide exchange factor activity"/>
    <property type="evidence" value="ECO:0000318"/>
    <property type="project" value="GO_Central"/>
</dbReference>
<dbReference type="CDD" id="cd11799">
    <property type="entry name" value="SH3_ARHGEF37_C1"/>
    <property type="match status" value="1"/>
</dbReference>
<dbReference type="Proteomes" id="UP000186698">
    <property type="component" value="Chromosome 3L"/>
</dbReference>
<dbReference type="SMART" id="SM00326">
    <property type="entry name" value="SH3"/>
    <property type="match status" value="2"/>
</dbReference>
<dbReference type="InterPro" id="IPR035899">
    <property type="entry name" value="DBL_dom_sf"/>
</dbReference>
<dbReference type="FunFam" id="2.30.30.40:FF:000177">
    <property type="entry name" value="Rho guanine nucleotide exchange factor (GEF) 37"/>
    <property type="match status" value="1"/>
</dbReference>
<reference evidence="7" key="1">
    <citation type="submission" date="2025-08" db="UniProtKB">
        <authorList>
            <consortium name="RefSeq"/>
        </authorList>
    </citation>
    <scope>IDENTIFICATION</scope>
    <source>
        <strain evidence="7">J_2021</strain>
        <tissue evidence="7">Erythrocytes</tissue>
    </source>
</reference>
<feature type="region of interest" description="Disordered" evidence="3">
    <location>
        <begin position="1"/>
        <end position="39"/>
    </location>
</feature>
<dbReference type="GO" id="GO:0005737">
    <property type="term" value="C:cytoplasm"/>
    <property type="evidence" value="ECO:0000318"/>
    <property type="project" value="GO_Central"/>
</dbReference>
<gene>
    <name evidence="7 8" type="primary">arhgef37.L</name>
</gene>
<dbReference type="CTD" id="443708"/>
<dbReference type="Gene3D" id="2.30.30.40">
    <property type="entry name" value="SH3 Domains"/>
    <property type="match status" value="2"/>
</dbReference>
<feature type="region of interest" description="Disordered" evidence="3">
    <location>
        <begin position="89"/>
        <end position="113"/>
    </location>
</feature>
<proteinExistence type="predicted"/>
<dbReference type="InterPro" id="IPR001452">
    <property type="entry name" value="SH3_domain"/>
</dbReference>
<dbReference type="InterPro" id="IPR000219">
    <property type="entry name" value="DH_dom"/>
</dbReference>
<dbReference type="Pfam" id="PF00621">
    <property type="entry name" value="RhoGEF"/>
    <property type="match status" value="1"/>
</dbReference>
<evidence type="ECO:0000256" key="2">
    <source>
        <dbReference type="PROSITE-ProRule" id="PRU00192"/>
    </source>
</evidence>
<dbReference type="CDD" id="cd07589">
    <property type="entry name" value="BAR_DNMBP"/>
    <property type="match status" value="1"/>
</dbReference>
<evidence type="ECO:0000259" key="5">
    <source>
        <dbReference type="PROSITE" id="PS50010"/>
    </source>
</evidence>
<feature type="domain" description="SH3" evidence="4">
    <location>
        <begin position="785"/>
        <end position="848"/>
    </location>
</feature>
<dbReference type="InterPro" id="IPR035823">
    <property type="entry name" value="ARHGEF37_SH3_C1"/>
</dbReference>
<dbReference type="PROSITE" id="PS50010">
    <property type="entry name" value="DH_2"/>
    <property type="match status" value="1"/>
</dbReference>
<evidence type="ECO:0000256" key="1">
    <source>
        <dbReference type="ARBA" id="ARBA00022443"/>
    </source>
</evidence>
<dbReference type="CDD" id="cd00160">
    <property type="entry name" value="RhoGEF"/>
    <property type="match status" value="1"/>
</dbReference>